<organism evidence="2">
    <name type="scientific">uncultured Caudovirales phage</name>
    <dbReference type="NCBI Taxonomy" id="2100421"/>
    <lineage>
        <taxon>Viruses</taxon>
        <taxon>Duplodnaviria</taxon>
        <taxon>Heunggongvirae</taxon>
        <taxon>Uroviricota</taxon>
        <taxon>Caudoviricetes</taxon>
        <taxon>Peduoviridae</taxon>
        <taxon>Maltschvirus</taxon>
        <taxon>Maltschvirus maltsch</taxon>
    </lineage>
</organism>
<dbReference type="PANTHER" id="PTHR11527">
    <property type="entry name" value="HEAT-SHOCK PROTEIN 20 FAMILY MEMBER"/>
    <property type="match status" value="1"/>
</dbReference>
<protein>
    <submittedName>
        <fullName evidence="2">IbpA Molecular chaperone (Small heat shock protein)</fullName>
    </submittedName>
</protein>
<sequence>MSRELTTFDVLFRDLFNSQSGFNILSEAKAPHPVDIFEDSKGLTFEIACTGLTKEDVEINIEHDVLKISYNKPPKQEEQAERTYQTRGVSKRSFNLAYKISSKYDLSKGTAAMENGLLNVQIPFAEEAKPRTLQIK</sequence>
<dbReference type="CDD" id="cd06464">
    <property type="entry name" value="ACD_sHsps-like"/>
    <property type="match status" value="1"/>
</dbReference>
<gene>
    <name evidence="2" type="ORF">UFOVP450_26</name>
</gene>
<dbReference type="PROSITE" id="PS01031">
    <property type="entry name" value="SHSP"/>
    <property type="match status" value="1"/>
</dbReference>
<evidence type="ECO:0000313" key="2">
    <source>
        <dbReference type="EMBL" id="CAB4142738.1"/>
    </source>
</evidence>
<keyword evidence="2" id="KW-0346">Stress response</keyword>
<dbReference type="EMBL" id="LR796421">
    <property type="protein sequence ID" value="CAB4142738.1"/>
    <property type="molecule type" value="Genomic_DNA"/>
</dbReference>
<reference evidence="2" key="1">
    <citation type="submission" date="2020-04" db="EMBL/GenBank/DDBJ databases">
        <authorList>
            <person name="Chiriac C."/>
            <person name="Salcher M."/>
            <person name="Ghai R."/>
            <person name="Kavagutti S V."/>
        </authorList>
    </citation>
    <scope>NUCLEOTIDE SEQUENCE</scope>
</reference>
<dbReference type="InterPro" id="IPR031107">
    <property type="entry name" value="Small_HSP"/>
</dbReference>
<dbReference type="InterPro" id="IPR002068">
    <property type="entry name" value="A-crystallin/Hsp20_dom"/>
</dbReference>
<name>A0A6J5M7M1_9CAUD</name>
<feature type="domain" description="SHSP" evidence="1">
    <location>
        <begin position="25"/>
        <end position="136"/>
    </location>
</feature>
<dbReference type="Gene3D" id="2.60.40.790">
    <property type="match status" value="1"/>
</dbReference>
<accession>A0A6J5M7M1</accession>
<dbReference type="SUPFAM" id="SSF49764">
    <property type="entry name" value="HSP20-like chaperones"/>
    <property type="match status" value="1"/>
</dbReference>
<dbReference type="InterPro" id="IPR008978">
    <property type="entry name" value="HSP20-like_chaperone"/>
</dbReference>
<evidence type="ECO:0000259" key="1">
    <source>
        <dbReference type="PROSITE" id="PS01031"/>
    </source>
</evidence>
<dbReference type="Pfam" id="PF00011">
    <property type="entry name" value="HSP20"/>
    <property type="match status" value="1"/>
</dbReference>
<proteinExistence type="predicted"/>